<sequence>MLLHAAESTYTANGSALLLRDTTVVCGIKAEIVAPDLDLPEDDSFELHVTPNVDLPVICSPK</sequence>
<gene>
    <name evidence="1" type="ORF">K503DRAFT_702329</name>
</gene>
<dbReference type="GO" id="GO:0000176">
    <property type="term" value="C:nuclear exosome (RNase complex)"/>
    <property type="evidence" value="ECO:0007669"/>
    <property type="project" value="UniProtKB-ARBA"/>
</dbReference>
<evidence type="ECO:0000313" key="2">
    <source>
        <dbReference type="Proteomes" id="UP000092154"/>
    </source>
</evidence>
<evidence type="ECO:0000313" key="1">
    <source>
        <dbReference type="EMBL" id="OAX32240.1"/>
    </source>
</evidence>
<accession>A0A1B7MI16</accession>
<dbReference type="OrthoDB" id="45882at2759"/>
<dbReference type="InterPro" id="IPR027408">
    <property type="entry name" value="PNPase/RNase_PH_dom_sf"/>
</dbReference>
<dbReference type="Gene3D" id="3.30.230.70">
    <property type="entry name" value="GHMP Kinase, N-terminal domain"/>
    <property type="match status" value="1"/>
</dbReference>
<protein>
    <recommendedName>
        <fullName evidence="3">Ribosomal RNA-processing protein 43</fullName>
    </recommendedName>
</protein>
<keyword evidence="2" id="KW-1185">Reference proteome</keyword>
<dbReference type="SUPFAM" id="SSF54211">
    <property type="entry name" value="Ribosomal protein S5 domain 2-like"/>
    <property type="match status" value="1"/>
</dbReference>
<evidence type="ECO:0008006" key="3">
    <source>
        <dbReference type="Google" id="ProtNLM"/>
    </source>
</evidence>
<dbReference type="STRING" id="1314800.A0A1B7MI16"/>
<dbReference type="InParanoid" id="A0A1B7MI16"/>
<dbReference type="InterPro" id="IPR020568">
    <property type="entry name" value="Ribosomal_Su5_D2-typ_SF"/>
</dbReference>
<dbReference type="Proteomes" id="UP000092154">
    <property type="component" value="Unassembled WGS sequence"/>
</dbReference>
<dbReference type="AlphaFoldDB" id="A0A1B7MI16"/>
<dbReference type="EMBL" id="KV449070">
    <property type="protein sequence ID" value="OAX32240.1"/>
    <property type="molecule type" value="Genomic_DNA"/>
</dbReference>
<organism evidence="1 2">
    <name type="scientific">Rhizopogon vinicolor AM-OR11-026</name>
    <dbReference type="NCBI Taxonomy" id="1314800"/>
    <lineage>
        <taxon>Eukaryota</taxon>
        <taxon>Fungi</taxon>
        <taxon>Dikarya</taxon>
        <taxon>Basidiomycota</taxon>
        <taxon>Agaricomycotina</taxon>
        <taxon>Agaricomycetes</taxon>
        <taxon>Agaricomycetidae</taxon>
        <taxon>Boletales</taxon>
        <taxon>Suillineae</taxon>
        <taxon>Rhizopogonaceae</taxon>
        <taxon>Rhizopogon</taxon>
    </lineage>
</organism>
<proteinExistence type="predicted"/>
<reference evidence="1 2" key="1">
    <citation type="submission" date="2016-06" db="EMBL/GenBank/DDBJ databases">
        <title>Comparative genomics of the ectomycorrhizal sister species Rhizopogon vinicolor and Rhizopogon vesiculosus (Basidiomycota: Boletales) reveals a divergence of the mating type B locus.</title>
        <authorList>
            <consortium name="DOE Joint Genome Institute"/>
            <person name="Mujic A.B."/>
            <person name="Kuo A."/>
            <person name="Tritt A."/>
            <person name="Lipzen A."/>
            <person name="Chen C."/>
            <person name="Johnson J."/>
            <person name="Sharma A."/>
            <person name="Barry K."/>
            <person name="Grigoriev I.V."/>
            <person name="Spatafora J.W."/>
        </authorList>
    </citation>
    <scope>NUCLEOTIDE SEQUENCE [LARGE SCALE GENOMIC DNA]</scope>
    <source>
        <strain evidence="1 2">AM-OR11-026</strain>
    </source>
</reference>
<name>A0A1B7MI16_9AGAM</name>